<organism evidence="8 9">
    <name type="scientific">Naumannella cuiyingiana</name>
    <dbReference type="NCBI Taxonomy" id="1347891"/>
    <lineage>
        <taxon>Bacteria</taxon>
        <taxon>Bacillati</taxon>
        <taxon>Actinomycetota</taxon>
        <taxon>Actinomycetes</taxon>
        <taxon>Propionibacteriales</taxon>
        <taxon>Propionibacteriaceae</taxon>
        <taxon>Naumannella</taxon>
    </lineage>
</organism>
<feature type="transmembrane region" description="Helical" evidence="6">
    <location>
        <begin position="108"/>
        <end position="126"/>
    </location>
</feature>
<keyword evidence="4 6" id="KW-1133">Transmembrane helix</keyword>
<sequence length="307" mass="31597">MKTDNSAIASRHLSLSTSGLLWGLIGIAGFSLTTPLTRLAVHEGLSATFVGAARGVVAAALAAVALVLTRQPAPRGRQWIRVAVVAAGIVVGFSMFSSYALAAMPASHAAVILAVLPTLTAVFAALRTGERPPRAFWWFTGTGMVAAIGFAMAGAGTPGQLGWPDLLLFGAVLAAAIGYAEGGLLARELGAWQTVCWALLIAAPVMAAITTIDLSIQLPRATAAGWLSFGYLCLVSMFGAYVAWYRGLAIGPMVRVSQVQLVQPVLSIGWAALLLGERVTWATVVGAAAVIACAAAAVRVRFSAAGR</sequence>
<gene>
    <name evidence="8" type="ORF">GGQ54_001268</name>
</gene>
<proteinExistence type="inferred from homology"/>
<dbReference type="RefSeq" id="WP_179444631.1">
    <property type="nucleotide sequence ID" value="NZ_JACBZS010000001.1"/>
</dbReference>
<evidence type="ECO:0000256" key="6">
    <source>
        <dbReference type="SAM" id="Phobius"/>
    </source>
</evidence>
<feature type="transmembrane region" description="Helical" evidence="6">
    <location>
        <begin position="224"/>
        <end position="244"/>
    </location>
</feature>
<evidence type="ECO:0000256" key="4">
    <source>
        <dbReference type="ARBA" id="ARBA00022989"/>
    </source>
</evidence>
<dbReference type="Proteomes" id="UP000527616">
    <property type="component" value="Unassembled WGS sequence"/>
</dbReference>
<feature type="transmembrane region" description="Helical" evidence="6">
    <location>
        <begin position="44"/>
        <end position="68"/>
    </location>
</feature>
<evidence type="ECO:0000313" key="9">
    <source>
        <dbReference type="Proteomes" id="UP000527616"/>
    </source>
</evidence>
<evidence type="ECO:0000256" key="3">
    <source>
        <dbReference type="ARBA" id="ARBA00022692"/>
    </source>
</evidence>
<feature type="transmembrane region" description="Helical" evidence="6">
    <location>
        <begin position="80"/>
        <end position="102"/>
    </location>
</feature>
<evidence type="ECO:0000256" key="2">
    <source>
        <dbReference type="ARBA" id="ARBA00007362"/>
    </source>
</evidence>
<evidence type="ECO:0000256" key="5">
    <source>
        <dbReference type="ARBA" id="ARBA00023136"/>
    </source>
</evidence>
<feature type="transmembrane region" description="Helical" evidence="6">
    <location>
        <begin position="135"/>
        <end position="155"/>
    </location>
</feature>
<accession>A0A7Z0D8L4</accession>
<dbReference type="GO" id="GO:0016020">
    <property type="term" value="C:membrane"/>
    <property type="evidence" value="ECO:0007669"/>
    <property type="project" value="UniProtKB-SubCell"/>
</dbReference>
<feature type="domain" description="EamA" evidence="7">
    <location>
        <begin position="163"/>
        <end position="294"/>
    </location>
</feature>
<feature type="transmembrane region" description="Helical" evidence="6">
    <location>
        <begin position="161"/>
        <end position="180"/>
    </location>
</feature>
<comment type="subcellular location">
    <subcellularLocation>
        <location evidence="1">Membrane</location>
        <topology evidence="1">Multi-pass membrane protein</topology>
    </subcellularLocation>
</comment>
<dbReference type="InterPro" id="IPR037185">
    <property type="entry name" value="EmrE-like"/>
</dbReference>
<feature type="transmembrane region" description="Helical" evidence="6">
    <location>
        <begin position="281"/>
        <end position="302"/>
    </location>
</feature>
<feature type="transmembrane region" description="Helical" evidence="6">
    <location>
        <begin position="12"/>
        <end position="32"/>
    </location>
</feature>
<comment type="caution">
    <text evidence="8">The sequence shown here is derived from an EMBL/GenBank/DDBJ whole genome shotgun (WGS) entry which is preliminary data.</text>
</comment>
<dbReference type="PANTHER" id="PTHR32322:SF2">
    <property type="entry name" value="EAMA DOMAIN-CONTAINING PROTEIN"/>
    <property type="match status" value="1"/>
</dbReference>
<dbReference type="InterPro" id="IPR000620">
    <property type="entry name" value="EamA_dom"/>
</dbReference>
<keyword evidence="5 6" id="KW-0472">Membrane</keyword>
<keyword evidence="9" id="KW-1185">Reference proteome</keyword>
<feature type="transmembrane region" description="Helical" evidence="6">
    <location>
        <begin position="192"/>
        <end position="212"/>
    </location>
</feature>
<evidence type="ECO:0000259" key="7">
    <source>
        <dbReference type="Pfam" id="PF00892"/>
    </source>
</evidence>
<evidence type="ECO:0000256" key="1">
    <source>
        <dbReference type="ARBA" id="ARBA00004141"/>
    </source>
</evidence>
<dbReference type="SUPFAM" id="SSF103481">
    <property type="entry name" value="Multidrug resistance efflux transporter EmrE"/>
    <property type="match status" value="2"/>
</dbReference>
<dbReference type="Pfam" id="PF00892">
    <property type="entry name" value="EamA"/>
    <property type="match status" value="2"/>
</dbReference>
<protein>
    <submittedName>
        <fullName evidence="8">Drug/metabolite transporter (DMT)-like permease</fullName>
    </submittedName>
</protein>
<name>A0A7Z0D8L4_9ACTN</name>
<dbReference type="EMBL" id="JACBZS010000001">
    <property type="protein sequence ID" value="NYI70708.1"/>
    <property type="molecule type" value="Genomic_DNA"/>
</dbReference>
<keyword evidence="3 6" id="KW-0812">Transmembrane</keyword>
<comment type="similarity">
    <text evidence="2">Belongs to the EamA transporter family.</text>
</comment>
<dbReference type="PANTHER" id="PTHR32322">
    <property type="entry name" value="INNER MEMBRANE TRANSPORTER"/>
    <property type="match status" value="1"/>
</dbReference>
<evidence type="ECO:0000313" key="8">
    <source>
        <dbReference type="EMBL" id="NYI70708.1"/>
    </source>
</evidence>
<feature type="domain" description="EamA" evidence="7">
    <location>
        <begin position="18"/>
        <end position="149"/>
    </location>
</feature>
<feature type="transmembrane region" description="Helical" evidence="6">
    <location>
        <begin position="256"/>
        <end position="275"/>
    </location>
</feature>
<dbReference type="InterPro" id="IPR050638">
    <property type="entry name" value="AA-Vitamin_Transporters"/>
</dbReference>
<reference evidence="8 9" key="1">
    <citation type="submission" date="2020-07" db="EMBL/GenBank/DDBJ databases">
        <title>Sequencing the genomes of 1000 actinobacteria strains.</title>
        <authorList>
            <person name="Klenk H.-P."/>
        </authorList>
    </citation>
    <scope>NUCLEOTIDE SEQUENCE [LARGE SCALE GENOMIC DNA]</scope>
    <source>
        <strain evidence="8 9">DSM 103164</strain>
    </source>
</reference>
<dbReference type="AlphaFoldDB" id="A0A7Z0D8L4"/>